<evidence type="ECO:0000313" key="2">
    <source>
        <dbReference type="Proteomes" id="UP000641152"/>
    </source>
</evidence>
<gene>
    <name evidence="1" type="ORF">EBB_17920</name>
</gene>
<keyword evidence="2" id="KW-1185">Reference proteome</keyword>
<dbReference type="RefSeq" id="WP_192395135.1">
    <property type="nucleotide sequence ID" value="NZ_CAJHIU010000003.1"/>
</dbReference>
<accession>A0ABR9DGX3</accession>
<proteinExistence type="predicted"/>
<evidence type="ECO:0000313" key="1">
    <source>
        <dbReference type="EMBL" id="MBD9362354.1"/>
    </source>
</evidence>
<sequence length="78" mass="9083">MIDLFFDYPNHPAASAVFGICCNHRVAISCLQCFAPWRVLLEFLNRMKRVRIPDIFREIDVLVFENLVAKNAEQVNDQ</sequence>
<name>A0ABR9DGX3_9GAMM</name>
<reference evidence="1 2" key="1">
    <citation type="submission" date="2020-09" db="EMBL/GenBank/DDBJ databases">
        <title>Methylomonas albis sp. nov. and Methylomonas fluvii sp. nov.: Two cold-adapted methanotrophs from the River Elbe and an amended description of Methylovulum psychrotolerans strain Eb1.</title>
        <authorList>
            <person name="Bussmann I.K."/>
            <person name="Klings K.-W."/>
            <person name="Warnstedt J."/>
            <person name="Hoppert M."/>
            <person name="Saborowski A."/>
            <person name="Horn F."/>
            <person name="Liebner S."/>
        </authorList>
    </citation>
    <scope>NUCLEOTIDE SEQUENCE [LARGE SCALE GENOMIC DNA]</scope>
    <source>
        <strain evidence="1 2">EbB</strain>
    </source>
</reference>
<dbReference type="Proteomes" id="UP000641152">
    <property type="component" value="Unassembled WGS sequence"/>
</dbReference>
<protein>
    <submittedName>
        <fullName evidence="1">Uncharacterized protein</fullName>
    </submittedName>
</protein>
<dbReference type="EMBL" id="JACXST010000003">
    <property type="protein sequence ID" value="MBD9362354.1"/>
    <property type="molecule type" value="Genomic_DNA"/>
</dbReference>
<organism evidence="1 2">
    <name type="scientific">Methylomonas fluvii</name>
    <dbReference type="NCBI Taxonomy" id="1854564"/>
    <lineage>
        <taxon>Bacteria</taxon>
        <taxon>Pseudomonadati</taxon>
        <taxon>Pseudomonadota</taxon>
        <taxon>Gammaproteobacteria</taxon>
        <taxon>Methylococcales</taxon>
        <taxon>Methylococcaceae</taxon>
        <taxon>Methylomonas</taxon>
    </lineage>
</organism>
<comment type="caution">
    <text evidence="1">The sequence shown here is derived from an EMBL/GenBank/DDBJ whole genome shotgun (WGS) entry which is preliminary data.</text>
</comment>